<evidence type="ECO:0000313" key="3">
    <source>
        <dbReference type="EMBL" id="GFP38682.1"/>
    </source>
</evidence>
<name>A0A6V8NT40_9ACTN</name>
<dbReference type="RefSeq" id="WP_176235356.1">
    <property type="nucleotide sequence ID" value="NZ_BLRZ01000013.1"/>
</dbReference>
<evidence type="ECO:0000313" key="5">
    <source>
        <dbReference type="Proteomes" id="UP000585609"/>
    </source>
</evidence>
<dbReference type="EMBL" id="BLRW01000066">
    <property type="protein sequence ID" value="GFP23203.1"/>
    <property type="molecule type" value="Genomic_DNA"/>
</dbReference>
<dbReference type="EMBL" id="BLRZ01000013">
    <property type="protein sequence ID" value="GFP29509.1"/>
    <property type="molecule type" value="Genomic_DNA"/>
</dbReference>
<dbReference type="EMBL" id="BLSD01000011">
    <property type="protein sequence ID" value="GFP38682.1"/>
    <property type="molecule type" value="Genomic_DNA"/>
</dbReference>
<evidence type="ECO:0000313" key="6">
    <source>
        <dbReference type="Proteomes" id="UP000588083"/>
    </source>
</evidence>
<sequence>MLIKMDKQKLTWKAVVRDALLELGGQGHLSEINKIVEGHPKTKTNPSWRDTIRRVVRQYKIFEPVPPEKSGIYRVVEEISVRPEAQGFTEEPEIDHGIAQGMLVTLGKIYGYETYVPPHDQTSRNFQGKPLSDFVTVSDCTNIFKGPNLAKIREIDTLWFDEDDYGLFPVYAFEVEGTTRVKSGLDRLLKIPRRFPTLFFIIGLSEKERGLFGQYISQTPFREFKDKFLFRLYEELEELYNTALIHDERLKQFVCLAR</sequence>
<proteinExistence type="predicted"/>
<comment type="caution">
    <text evidence="1">The sequence shown here is derived from an EMBL/GenBank/DDBJ whole genome shotgun (WGS) entry which is preliminary data.</text>
</comment>
<accession>A0A6V8NT40</accession>
<organism evidence="1 5">
    <name type="scientific">Candidatus Hakubella thermalkaliphila</name>
    <dbReference type="NCBI Taxonomy" id="2754717"/>
    <lineage>
        <taxon>Bacteria</taxon>
        <taxon>Bacillati</taxon>
        <taxon>Actinomycetota</taxon>
        <taxon>Actinomycetota incertae sedis</taxon>
        <taxon>Candidatus Hakubellales</taxon>
        <taxon>Candidatus Hakubellaceae</taxon>
        <taxon>Candidatus Hakubella</taxon>
    </lineage>
</organism>
<keyword evidence="6" id="KW-1185">Reference proteome</keyword>
<dbReference type="Proteomes" id="UP000585609">
    <property type="component" value="Unassembled WGS sequence"/>
</dbReference>
<reference evidence="4 5" key="1">
    <citation type="journal article" date="2020" name="Front. Microbiol.">
        <title>Single-cell genomics of novel Actinobacteria with the Wood-Ljungdahl pathway discovered in a serpentinizing system.</title>
        <authorList>
            <person name="Merino N."/>
            <person name="Kawai M."/>
            <person name="Boyd E.S."/>
            <person name="Colman D.R."/>
            <person name="McGlynn S.E."/>
            <person name="Nealson K.H."/>
            <person name="Kurokawa K."/>
            <person name="Hongoh Y."/>
        </authorList>
    </citation>
    <scope>NUCLEOTIDE SEQUENCE [LARGE SCALE GENOMIC DNA]</scope>
    <source>
        <strain evidence="1 5">S09_30</strain>
        <strain evidence="2 6">S34</strain>
        <strain evidence="3 4">S47</strain>
    </source>
</reference>
<dbReference type="AlphaFoldDB" id="A0A6V8NT40"/>
<dbReference type="Proteomes" id="UP000569018">
    <property type="component" value="Unassembled WGS sequence"/>
</dbReference>
<dbReference type="Proteomes" id="UP000588083">
    <property type="component" value="Unassembled WGS sequence"/>
</dbReference>
<evidence type="ECO:0000313" key="1">
    <source>
        <dbReference type="EMBL" id="GFP23203.1"/>
    </source>
</evidence>
<gene>
    <name evidence="1" type="ORF">HKBW3S09_00670</name>
    <name evidence="2" type="ORF">HKBW3S34_00429</name>
    <name evidence="3" type="ORF">HKBW3S47_00383</name>
</gene>
<evidence type="ECO:0000313" key="4">
    <source>
        <dbReference type="Proteomes" id="UP000569018"/>
    </source>
</evidence>
<evidence type="ECO:0000313" key="2">
    <source>
        <dbReference type="EMBL" id="GFP29509.1"/>
    </source>
</evidence>
<protein>
    <submittedName>
        <fullName evidence="1">Uncharacterized protein</fullName>
    </submittedName>
</protein>